<dbReference type="GO" id="GO:0005886">
    <property type="term" value="C:plasma membrane"/>
    <property type="evidence" value="ECO:0007669"/>
    <property type="project" value="UniProtKB-SubCell"/>
</dbReference>
<feature type="transmembrane region" description="Helical" evidence="11">
    <location>
        <begin position="943"/>
        <end position="965"/>
    </location>
</feature>
<keyword evidence="9" id="KW-0961">Cell wall biogenesis/degradation</keyword>
<dbReference type="Pfam" id="PF01644">
    <property type="entry name" value="Chitin_synth_1"/>
    <property type="match status" value="1"/>
</dbReference>
<evidence type="ECO:0000313" key="14">
    <source>
        <dbReference type="Proteomes" id="UP000750522"/>
    </source>
</evidence>
<dbReference type="AlphaFoldDB" id="A0A9P5G6R0"/>
<evidence type="ECO:0000256" key="3">
    <source>
        <dbReference type="ARBA" id="ARBA00022475"/>
    </source>
</evidence>
<comment type="caution">
    <text evidence="13">The sequence shown here is derived from an EMBL/GenBank/DDBJ whole genome shotgun (WGS) entry which is preliminary data.</text>
</comment>
<dbReference type="GO" id="GO:0004100">
    <property type="term" value="F:chitin synthase activity"/>
    <property type="evidence" value="ECO:0007669"/>
    <property type="project" value="UniProtKB-EC"/>
</dbReference>
<keyword evidence="7 11" id="KW-1133">Transmembrane helix</keyword>
<feature type="transmembrane region" description="Helical" evidence="11">
    <location>
        <begin position="1029"/>
        <end position="1055"/>
    </location>
</feature>
<dbReference type="CDD" id="cd04190">
    <property type="entry name" value="Chitin_synth_C"/>
    <property type="match status" value="1"/>
</dbReference>
<evidence type="ECO:0000256" key="6">
    <source>
        <dbReference type="ARBA" id="ARBA00022692"/>
    </source>
</evidence>
<evidence type="ECO:0000256" key="11">
    <source>
        <dbReference type="SAM" id="Phobius"/>
    </source>
</evidence>
<feature type="transmembrane region" description="Helical" evidence="11">
    <location>
        <begin position="821"/>
        <end position="840"/>
    </location>
</feature>
<name>A0A9P5G6R0_GEOCN</name>
<dbReference type="InterPro" id="IPR013616">
    <property type="entry name" value="Chitin_synth_N"/>
</dbReference>
<keyword evidence="3" id="KW-1003">Cell membrane</keyword>
<dbReference type="PANTHER" id="PTHR22914">
    <property type="entry name" value="CHITIN SYNTHASE"/>
    <property type="match status" value="1"/>
</dbReference>
<evidence type="ECO:0000259" key="12">
    <source>
        <dbReference type="Pfam" id="PF08407"/>
    </source>
</evidence>
<feature type="transmembrane region" description="Helical" evidence="11">
    <location>
        <begin position="738"/>
        <end position="757"/>
    </location>
</feature>
<evidence type="ECO:0000256" key="7">
    <source>
        <dbReference type="ARBA" id="ARBA00022989"/>
    </source>
</evidence>
<comment type="subcellular location">
    <subcellularLocation>
        <location evidence="1">Cell membrane</location>
        <topology evidence="1">Multi-pass membrane protein</topology>
    </subcellularLocation>
</comment>
<accession>A0A9P5G6R0</accession>
<evidence type="ECO:0000256" key="4">
    <source>
        <dbReference type="ARBA" id="ARBA00022676"/>
    </source>
</evidence>
<evidence type="ECO:0000256" key="8">
    <source>
        <dbReference type="ARBA" id="ARBA00023136"/>
    </source>
</evidence>
<dbReference type="GO" id="GO:0071555">
    <property type="term" value="P:cell wall organization"/>
    <property type="evidence" value="ECO:0007669"/>
    <property type="project" value="UniProtKB-KW"/>
</dbReference>
<organism evidence="13 14">
    <name type="scientific">Geotrichum candidum</name>
    <name type="common">Oospora lactis</name>
    <name type="synonym">Dipodascus geotrichum</name>
    <dbReference type="NCBI Taxonomy" id="1173061"/>
    <lineage>
        <taxon>Eukaryota</taxon>
        <taxon>Fungi</taxon>
        <taxon>Dikarya</taxon>
        <taxon>Ascomycota</taxon>
        <taxon>Saccharomycotina</taxon>
        <taxon>Dipodascomycetes</taxon>
        <taxon>Dipodascales</taxon>
        <taxon>Dipodascaceae</taxon>
        <taxon>Geotrichum</taxon>
    </lineage>
</organism>
<feature type="transmembrane region" description="Helical" evidence="11">
    <location>
        <begin position="769"/>
        <end position="793"/>
    </location>
</feature>
<evidence type="ECO:0000256" key="1">
    <source>
        <dbReference type="ARBA" id="ARBA00004651"/>
    </source>
</evidence>
<feature type="domain" description="Chitin synthase N-terminal" evidence="12">
    <location>
        <begin position="278"/>
        <end position="346"/>
    </location>
</feature>
<dbReference type="SUPFAM" id="SSF53448">
    <property type="entry name" value="Nucleotide-diphospho-sugar transferases"/>
    <property type="match status" value="1"/>
</dbReference>
<evidence type="ECO:0000313" key="13">
    <source>
        <dbReference type="EMBL" id="KAF5102119.1"/>
    </source>
</evidence>
<dbReference type="PANTHER" id="PTHR22914:SF9">
    <property type="entry name" value="CHITIN SYNTHASE 1"/>
    <property type="match status" value="1"/>
</dbReference>
<feature type="region of interest" description="Disordered" evidence="10">
    <location>
        <begin position="195"/>
        <end position="244"/>
    </location>
</feature>
<dbReference type="InterPro" id="IPR029044">
    <property type="entry name" value="Nucleotide-diphossugar_trans"/>
</dbReference>
<gene>
    <name evidence="13" type="ORF">DV451_001971</name>
</gene>
<evidence type="ECO:0000256" key="2">
    <source>
        <dbReference type="ARBA" id="ARBA00012543"/>
    </source>
</evidence>
<evidence type="ECO:0000256" key="10">
    <source>
        <dbReference type="SAM" id="MobiDB-lite"/>
    </source>
</evidence>
<dbReference type="Pfam" id="PF08407">
    <property type="entry name" value="Chitin_synth_1N"/>
    <property type="match status" value="1"/>
</dbReference>
<dbReference type="InterPro" id="IPR004835">
    <property type="entry name" value="Chitin_synth"/>
</dbReference>
<evidence type="ECO:0000256" key="5">
    <source>
        <dbReference type="ARBA" id="ARBA00022679"/>
    </source>
</evidence>
<dbReference type="Proteomes" id="UP000750522">
    <property type="component" value="Unassembled WGS sequence"/>
</dbReference>
<proteinExistence type="predicted"/>
<sequence>MLVSDTQMYLLLHHTLSDGQPQPNRAQHDAQQFQQYLSNNPYAAYQQTPQLQSMEQRQQQLTYNTVPVNSTTNLNTYYQAQNDEDSEFYDRPGLVSSRTPQPFPHERPREAHATMPGEPNAYLLNRLNSDDTFRNNGTPPPMFPTRNANRSNSNRRSIFEQLNYYQGYESENPATTDADFDNFRPFPTAGDSYPLNTFHYDDEDTLYSDTSSRQDGSSQQTDLYSGQTDQYSRPGDAGDISLANADTPLPRLVPEPLPVALPAALPDLQPQLRQNQKTRLVELFHGNLVLDCPVPKIFLRDCDPEISKLREFTHMRYSAGTCDPNDFVKNEFTLRHMCYKQPRETELLIAITIYNEDDIALARTLSGVFKNIKNLAMRKDSSTWGPDSWKKVTVCVVADGRTKIHERSKALMARLGVYQEGFSKNYVGSQKVEAHIYEYTTLAGIRSVKKTVEFTTKGTVPVQMIFCLKERNQKKINSHRWVFNAFGQVLKPRVCVLLDAGTEPAHDSIYYLWREFHRNKRVGGACGEIRAGLGRAGTKLVNPLVAAQNFEYKMSNILDKPMESVFGFISVLPGAFSAYRYEALLNNEQGEGPLEKYYKGETMHGSNAGIFTANMYLAEDRILCFELVAKRNSRWLLKYVKSAHAVTDVPETLSELVLQRRRWLNGSFFAAIYSISHAYNLWRSSHSLLRKLIIHIEFLYQLTSLLFSWFSIGNFFLVFRILTNSLSDSNLGFGPGRILGVVFLWLYCACIVAIFVLSFGNRPKGTQPFYVIVVIFFAVLMAYLIFAAIYISVKSVTYTLCMNDYKLSISLVFGNDLFRDLVVSLMSTYALYFVSSFLFLEPWHMFTSLLQYLLISPSYINVLNVYAFCNIHDISWGTKGDDGTGEDLGKATLNESGQLEVQVPLHLSDIDERYMNMVDLLNRPAEKESTASSSEDQTTDYYALFRSGVVLVWIFTNFAIVAVVLNTAGLGNLTSSSSSSTDLSNTLNARGITISTVTETVRDGFALLVRQTEDQCGSLGGGGDLRTQIYLTVVLWCVAALAAFRFGGAMLYLLLRLIGH</sequence>
<feature type="transmembrane region" description="Helical" evidence="11">
    <location>
        <begin position="694"/>
        <end position="718"/>
    </location>
</feature>
<reference evidence="13" key="2">
    <citation type="submission" date="2020-01" db="EMBL/GenBank/DDBJ databases">
        <authorList>
            <person name="Perkins V."/>
            <person name="Lessard M.-H."/>
            <person name="Dugat-Bony E."/>
            <person name="Frenette M."/>
            <person name="Labrie S."/>
        </authorList>
    </citation>
    <scope>NUCLEOTIDE SEQUENCE</scope>
    <source>
        <strain evidence="13">LMA-70</strain>
    </source>
</reference>
<keyword evidence="4" id="KW-0328">Glycosyltransferase</keyword>
<dbReference type="EC" id="2.4.1.16" evidence="2"/>
<dbReference type="EMBL" id="QQZK01000032">
    <property type="protein sequence ID" value="KAF5102119.1"/>
    <property type="molecule type" value="Genomic_DNA"/>
</dbReference>
<feature type="compositionally biased region" description="Polar residues" evidence="10">
    <location>
        <begin position="207"/>
        <end position="231"/>
    </location>
</feature>
<reference evidence="13" key="1">
    <citation type="journal article" date="2020" name="Front. Microbiol.">
        <title>Phenotypic and Genetic Characterization of the Cheese Ripening Yeast Geotrichum candidum.</title>
        <authorList>
            <person name="Perkins V."/>
            <person name="Vignola S."/>
            <person name="Lessard M.H."/>
            <person name="Plante P.L."/>
            <person name="Corbeil J."/>
            <person name="Dugat-Bony E."/>
            <person name="Frenette M."/>
            <person name="Labrie S."/>
        </authorList>
    </citation>
    <scope>NUCLEOTIDE SEQUENCE</scope>
    <source>
        <strain evidence="13">LMA-70</strain>
    </source>
</reference>
<keyword evidence="8 11" id="KW-0472">Membrane</keyword>
<protein>
    <recommendedName>
        <fullName evidence="2">chitin synthase</fullName>
        <ecNumber evidence="2">2.4.1.16</ecNumber>
    </recommendedName>
</protein>
<dbReference type="GO" id="GO:0030428">
    <property type="term" value="C:cell septum"/>
    <property type="evidence" value="ECO:0007669"/>
    <property type="project" value="TreeGrafter"/>
</dbReference>
<feature type="transmembrane region" description="Helical" evidence="11">
    <location>
        <begin position="663"/>
        <end position="682"/>
    </location>
</feature>
<evidence type="ECO:0000256" key="9">
    <source>
        <dbReference type="ARBA" id="ARBA00023316"/>
    </source>
</evidence>
<dbReference type="GO" id="GO:0006031">
    <property type="term" value="P:chitin biosynthetic process"/>
    <property type="evidence" value="ECO:0007669"/>
    <property type="project" value="TreeGrafter"/>
</dbReference>
<feature type="region of interest" description="Disordered" evidence="10">
    <location>
        <begin position="96"/>
        <end position="116"/>
    </location>
</feature>
<keyword evidence="6 11" id="KW-0812">Transmembrane</keyword>
<keyword evidence="5" id="KW-0808">Transferase</keyword>